<sequence length="435" mass="46683">MGQFTSPIDRRRLLQGFGALFLASACCPTPVSGGAEARVAPRPPAPSTGPLVPDAPENVGMSFARLQDAFARLERRVNDEAFPGFAALVARHGKIVAEHAYGRKVRGGGEPVTLDTLFDLESMTKVVSTAISALVLVDQGKLRLDDPVVKYLSAFKGEGKERVTVRDMLRYSSGLPLDNRIYDGKPDEIWRKMAATPLEYPPGTKVEYSDLTYRLLGKLVEVASGTTLDVVARDHVWRPLGMVDTTYNPPPALKPRIAATGPTERRSTLVRGAVQDDLDFLLGGVCGCDGAFSTVKDVAAFCQMVLGGGTYAGKRILAPELAAEMVANQTPFVDAGKTDMSPLMNLMSTPKGFGWELFAPRFSNGGLRLSPGSYGKAGGAGTYMWVDPSRQLIAVLLTNHGLPQPFDERGWNRLLDETGCGEFFDGVVGAVTDGA</sequence>
<protein>
    <submittedName>
        <fullName evidence="4">Class A beta-lactamase-related serine hydrolase</fullName>
    </submittedName>
</protein>
<dbReference type="InterPro" id="IPR050789">
    <property type="entry name" value="Diverse_Enzym_Activities"/>
</dbReference>
<dbReference type="AlphaFoldDB" id="A0A4V5PPH7"/>
<gene>
    <name evidence="4" type="ORF">E8A74_21765</name>
</gene>
<dbReference type="GO" id="GO:0016787">
    <property type="term" value="F:hydrolase activity"/>
    <property type="evidence" value="ECO:0007669"/>
    <property type="project" value="UniProtKB-KW"/>
</dbReference>
<feature type="domain" description="Beta-lactamase-related" evidence="3">
    <location>
        <begin position="72"/>
        <end position="412"/>
    </location>
</feature>
<dbReference type="Proteomes" id="UP000309215">
    <property type="component" value="Unassembled WGS sequence"/>
</dbReference>
<dbReference type="PANTHER" id="PTHR43283">
    <property type="entry name" value="BETA-LACTAMASE-RELATED"/>
    <property type="match status" value="1"/>
</dbReference>
<comment type="caution">
    <text evidence="4">The sequence shown here is derived from an EMBL/GenBank/DDBJ whole genome shotgun (WGS) entry which is preliminary data.</text>
</comment>
<dbReference type="RefSeq" id="WP_136930977.1">
    <property type="nucleotide sequence ID" value="NZ_SSMQ01000022.1"/>
</dbReference>
<accession>A0A4V5PPH7</accession>
<dbReference type="InterPro" id="IPR001466">
    <property type="entry name" value="Beta-lactam-related"/>
</dbReference>
<dbReference type="InterPro" id="IPR006311">
    <property type="entry name" value="TAT_signal"/>
</dbReference>
<feature type="region of interest" description="Disordered" evidence="2">
    <location>
        <begin position="33"/>
        <end position="54"/>
    </location>
</feature>
<evidence type="ECO:0000256" key="1">
    <source>
        <dbReference type="ARBA" id="ARBA00022801"/>
    </source>
</evidence>
<name>A0A4V5PPH7_9BACT</name>
<keyword evidence="5" id="KW-1185">Reference proteome</keyword>
<evidence type="ECO:0000313" key="4">
    <source>
        <dbReference type="EMBL" id="TKD05170.1"/>
    </source>
</evidence>
<dbReference type="PANTHER" id="PTHR43283:SF11">
    <property type="entry name" value="BETA-LACTAMASE-RELATED DOMAIN-CONTAINING PROTEIN"/>
    <property type="match status" value="1"/>
</dbReference>
<dbReference type="Pfam" id="PF00144">
    <property type="entry name" value="Beta-lactamase"/>
    <property type="match status" value="1"/>
</dbReference>
<dbReference type="InterPro" id="IPR012338">
    <property type="entry name" value="Beta-lactam/transpept-like"/>
</dbReference>
<evidence type="ECO:0000259" key="3">
    <source>
        <dbReference type="Pfam" id="PF00144"/>
    </source>
</evidence>
<organism evidence="4 5">
    <name type="scientific">Polyangium fumosum</name>
    <dbReference type="NCBI Taxonomy" id="889272"/>
    <lineage>
        <taxon>Bacteria</taxon>
        <taxon>Pseudomonadati</taxon>
        <taxon>Myxococcota</taxon>
        <taxon>Polyangia</taxon>
        <taxon>Polyangiales</taxon>
        <taxon>Polyangiaceae</taxon>
        <taxon>Polyangium</taxon>
    </lineage>
</organism>
<proteinExistence type="predicted"/>
<dbReference type="PROSITE" id="PS51318">
    <property type="entry name" value="TAT"/>
    <property type="match status" value="1"/>
</dbReference>
<reference evidence="4 5" key="1">
    <citation type="submission" date="2019-04" db="EMBL/GenBank/DDBJ databases">
        <authorList>
            <person name="Li Y."/>
            <person name="Wang J."/>
        </authorList>
    </citation>
    <scope>NUCLEOTIDE SEQUENCE [LARGE SCALE GENOMIC DNA]</scope>
    <source>
        <strain evidence="4 5">DSM 14668</strain>
    </source>
</reference>
<dbReference type="EMBL" id="SSMQ01000022">
    <property type="protein sequence ID" value="TKD05170.1"/>
    <property type="molecule type" value="Genomic_DNA"/>
</dbReference>
<evidence type="ECO:0000256" key="2">
    <source>
        <dbReference type="SAM" id="MobiDB-lite"/>
    </source>
</evidence>
<dbReference type="Gene3D" id="3.40.710.10">
    <property type="entry name" value="DD-peptidase/beta-lactamase superfamily"/>
    <property type="match status" value="1"/>
</dbReference>
<dbReference type="SUPFAM" id="SSF56601">
    <property type="entry name" value="beta-lactamase/transpeptidase-like"/>
    <property type="match status" value="1"/>
</dbReference>
<dbReference type="OrthoDB" id="9808046at2"/>
<keyword evidence="1 4" id="KW-0378">Hydrolase</keyword>
<evidence type="ECO:0000313" key="5">
    <source>
        <dbReference type="Proteomes" id="UP000309215"/>
    </source>
</evidence>